<feature type="transmembrane region" description="Helical" evidence="1">
    <location>
        <begin position="61"/>
        <end position="84"/>
    </location>
</feature>
<dbReference type="Proteomes" id="UP000001819">
    <property type="component" value="Chromosome 4"/>
</dbReference>
<gene>
    <name evidence="3 4 5" type="primary">LOC6903066</name>
</gene>
<evidence type="ECO:0000313" key="2">
    <source>
        <dbReference type="Proteomes" id="UP000001819"/>
    </source>
</evidence>
<dbReference type="KEGG" id="dpo:6903066"/>
<evidence type="ECO:0000313" key="3">
    <source>
        <dbReference type="RefSeq" id="XP_002132785.2"/>
    </source>
</evidence>
<dbReference type="AlphaFoldDB" id="A0A6I8V9T6"/>
<dbReference type="ExpressionAtlas" id="A0A6I8V9T6">
    <property type="expression patterns" value="baseline"/>
</dbReference>
<accession>A0A6I8V9T6</accession>
<dbReference type="RefSeq" id="XP_033236739.1">
    <property type="nucleotide sequence ID" value="XM_033380848.1"/>
</dbReference>
<keyword evidence="1" id="KW-0472">Membrane</keyword>
<dbReference type="Pfam" id="PF15883">
    <property type="entry name" value="DUF4736"/>
    <property type="match status" value="1"/>
</dbReference>
<proteinExistence type="predicted"/>
<name>A0A6I8V9T6_DROPS</name>
<organism evidence="2 4">
    <name type="scientific">Drosophila pseudoobscura pseudoobscura</name>
    <name type="common">Fruit fly</name>
    <dbReference type="NCBI Taxonomy" id="46245"/>
    <lineage>
        <taxon>Eukaryota</taxon>
        <taxon>Metazoa</taxon>
        <taxon>Ecdysozoa</taxon>
        <taxon>Arthropoda</taxon>
        <taxon>Hexapoda</taxon>
        <taxon>Insecta</taxon>
        <taxon>Pterygota</taxon>
        <taxon>Neoptera</taxon>
        <taxon>Endopterygota</taxon>
        <taxon>Diptera</taxon>
        <taxon>Brachycera</taxon>
        <taxon>Muscomorpha</taxon>
        <taxon>Ephydroidea</taxon>
        <taxon>Drosophilidae</taxon>
        <taxon>Drosophila</taxon>
        <taxon>Sophophora</taxon>
    </lineage>
</organism>
<evidence type="ECO:0000313" key="4">
    <source>
        <dbReference type="RefSeq" id="XP_015036231.2"/>
    </source>
</evidence>
<feature type="transmembrane region" description="Helical" evidence="1">
    <location>
        <begin position="21"/>
        <end position="41"/>
    </location>
</feature>
<dbReference type="RefSeq" id="XP_002132785.2">
    <property type="nucleotide sequence ID" value="XM_002132749.3"/>
</dbReference>
<evidence type="ECO:0000256" key="1">
    <source>
        <dbReference type="SAM" id="Phobius"/>
    </source>
</evidence>
<dbReference type="InterPro" id="IPR031754">
    <property type="entry name" value="DUF4736"/>
</dbReference>
<keyword evidence="1" id="KW-0812">Transmembrane</keyword>
<reference evidence="3 4" key="1">
    <citation type="submission" date="2025-04" db="UniProtKB">
        <authorList>
            <consortium name="RefSeq"/>
        </authorList>
    </citation>
    <scope>IDENTIFICATION</scope>
    <source>
        <strain evidence="3 4">MV-25-SWS-2005</strain>
        <tissue evidence="3 4">Whole body</tissue>
    </source>
</reference>
<keyword evidence="2" id="KW-1185">Reference proteome</keyword>
<dbReference type="RefSeq" id="XP_015036231.2">
    <property type="nucleotide sequence ID" value="XM_015180745.2"/>
</dbReference>
<sequence length="212" mass="25768">MVFIKEWCRQIICLFRHNHDTLSKCTIMFVMLVGILDYSYVKSNCDLLWWKKQLTDLKVGPMFALLYIVTFKVSLILFMTFWSYTKKIDREQEKNDMPISEVKRRYRRFIMMRLLKAFNDLVEERHLLNLTHSGNVKKRFLKKHSKFIKEVELFRWNARKLYERTDDHLSLPLHQVLTVDDELEYQLLQSGYGDRLTMLRDVEIHQMVYGFQ</sequence>
<evidence type="ECO:0000313" key="5">
    <source>
        <dbReference type="RefSeq" id="XP_033236739.1"/>
    </source>
</evidence>
<protein>
    <submittedName>
        <fullName evidence="3 4">Uncharacterized protein</fullName>
    </submittedName>
</protein>
<keyword evidence="1" id="KW-1133">Transmembrane helix</keyword>